<proteinExistence type="predicted"/>
<dbReference type="Gene3D" id="1.10.340.30">
    <property type="entry name" value="Hypothetical protein, domain 2"/>
    <property type="match status" value="1"/>
</dbReference>
<keyword evidence="2" id="KW-1185">Reference proteome</keyword>
<evidence type="ECO:0000313" key="1">
    <source>
        <dbReference type="EMBL" id="MDN3705714.1"/>
    </source>
</evidence>
<dbReference type="InterPro" id="IPR011257">
    <property type="entry name" value="DNA_glycosylase"/>
</dbReference>
<organism evidence="1 2">
    <name type="scientific">Paenimyroides ceti</name>
    <dbReference type="NCBI Taxonomy" id="395087"/>
    <lineage>
        <taxon>Bacteria</taxon>
        <taxon>Pseudomonadati</taxon>
        <taxon>Bacteroidota</taxon>
        <taxon>Flavobacteriia</taxon>
        <taxon>Flavobacteriales</taxon>
        <taxon>Flavobacteriaceae</taxon>
        <taxon>Paenimyroides</taxon>
    </lineage>
</organism>
<dbReference type="PANTHER" id="PTHR30037">
    <property type="entry name" value="DNA-3-METHYLADENINE GLYCOSYLASE 1"/>
    <property type="match status" value="1"/>
</dbReference>
<reference evidence="2" key="1">
    <citation type="journal article" date="2019" name="Int. J. Syst. Evol. Microbiol.">
        <title>The Global Catalogue of Microorganisms (GCM) 10K type strain sequencing project: providing services to taxonomists for standard genome sequencing and annotation.</title>
        <authorList>
            <consortium name="The Broad Institute Genomics Platform"/>
            <consortium name="The Broad Institute Genome Sequencing Center for Infectious Disease"/>
            <person name="Wu L."/>
            <person name="Ma J."/>
        </authorList>
    </citation>
    <scope>NUCLEOTIDE SEQUENCE [LARGE SCALE GENOMIC DNA]</scope>
    <source>
        <strain evidence="2">CECT 7184</strain>
    </source>
</reference>
<dbReference type="NCBIfam" id="TIGR00624">
    <property type="entry name" value="tag"/>
    <property type="match status" value="1"/>
</dbReference>
<dbReference type="InterPro" id="IPR005019">
    <property type="entry name" value="Adenine_glyco"/>
</dbReference>
<dbReference type="Pfam" id="PF03352">
    <property type="entry name" value="Adenine_glyco"/>
    <property type="match status" value="1"/>
</dbReference>
<dbReference type="PANTHER" id="PTHR30037:SF4">
    <property type="entry name" value="DNA-3-METHYLADENINE GLYCOSYLASE I"/>
    <property type="match status" value="1"/>
</dbReference>
<dbReference type="EC" id="3.2.2.20" evidence="1"/>
<dbReference type="RefSeq" id="WP_290361871.1">
    <property type="nucleotide sequence ID" value="NZ_JAUFQU010000001.1"/>
</dbReference>
<dbReference type="InterPro" id="IPR052891">
    <property type="entry name" value="DNA-3mA_glycosylase"/>
</dbReference>
<dbReference type="EMBL" id="JAUFQU010000001">
    <property type="protein sequence ID" value="MDN3705714.1"/>
    <property type="molecule type" value="Genomic_DNA"/>
</dbReference>
<dbReference type="SUPFAM" id="SSF48150">
    <property type="entry name" value="DNA-glycosylase"/>
    <property type="match status" value="1"/>
</dbReference>
<dbReference type="InterPro" id="IPR004597">
    <property type="entry name" value="Tag"/>
</dbReference>
<keyword evidence="1" id="KW-0378">Hydrolase</keyword>
<dbReference type="GO" id="GO:0008725">
    <property type="term" value="F:DNA-3-methyladenine glycosylase activity"/>
    <property type="evidence" value="ECO:0007669"/>
    <property type="project" value="UniProtKB-EC"/>
</dbReference>
<evidence type="ECO:0000313" key="2">
    <source>
        <dbReference type="Proteomes" id="UP001242368"/>
    </source>
</evidence>
<accession>A0ABT8CRL1</accession>
<protein>
    <submittedName>
        <fullName evidence="1">DNA-3-methyladenine glycosylase I</fullName>
        <ecNumber evidence="1">3.2.2.20</ecNumber>
    </submittedName>
</protein>
<sequence length="190" mass="22187">MAEKIIKRCDWLSNDPLYIQYHDEEWGVPVYEDDKLFELLVLESFQAGLSWFTILKKREGFRNAFDQFNYKKISAYNEAKIEELLQNPDIVRHRKKIEATIINAQLFMTIQKEFGSFSAYLWKYVNHKPVLNQFKSIAEVPAKTELSDAISKDLKKRGFKFLGSTTVYAYLQGIGVVNDHVAHCFKSISF</sequence>
<keyword evidence="1" id="KW-0326">Glycosidase</keyword>
<dbReference type="Proteomes" id="UP001242368">
    <property type="component" value="Unassembled WGS sequence"/>
</dbReference>
<comment type="caution">
    <text evidence="1">The sequence shown here is derived from an EMBL/GenBank/DDBJ whole genome shotgun (WGS) entry which is preliminary data.</text>
</comment>
<name>A0ABT8CRL1_9FLAO</name>
<gene>
    <name evidence="1" type="ORF">QW060_01060</name>
</gene>